<feature type="repeat" description="TPR" evidence="3">
    <location>
        <begin position="426"/>
        <end position="459"/>
    </location>
</feature>
<dbReference type="Proteomes" id="UP000199448">
    <property type="component" value="Unassembled WGS sequence"/>
</dbReference>
<keyword evidence="4" id="KW-0472">Membrane</keyword>
<feature type="transmembrane region" description="Helical" evidence="4">
    <location>
        <begin position="95"/>
        <end position="112"/>
    </location>
</feature>
<keyword evidence="1" id="KW-0677">Repeat</keyword>
<name>A0A1H5NWD5_9FLAO</name>
<feature type="transmembrane region" description="Helical" evidence="4">
    <location>
        <begin position="12"/>
        <end position="31"/>
    </location>
</feature>
<proteinExistence type="predicted"/>
<evidence type="ECO:0000256" key="2">
    <source>
        <dbReference type="ARBA" id="ARBA00022803"/>
    </source>
</evidence>
<keyword evidence="4" id="KW-0812">Transmembrane</keyword>
<dbReference type="PANTHER" id="PTHR44858:SF1">
    <property type="entry name" value="UDP-N-ACETYLGLUCOSAMINE--PEPTIDE N-ACETYLGLUCOSAMINYLTRANSFERASE SPINDLY-RELATED"/>
    <property type="match status" value="1"/>
</dbReference>
<feature type="transmembrane region" description="Helical" evidence="4">
    <location>
        <begin position="43"/>
        <end position="66"/>
    </location>
</feature>
<gene>
    <name evidence="5" type="ORF">SAMN04488034_10695</name>
</gene>
<dbReference type="Gene3D" id="1.25.40.10">
    <property type="entry name" value="Tetratricopeptide repeat domain"/>
    <property type="match status" value="1"/>
</dbReference>
<dbReference type="GO" id="GO:0009279">
    <property type="term" value="C:cell outer membrane"/>
    <property type="evidence" value="ECO:0007669"/>
    <property type="project" value="TreeGrafter"/>
</dbReference>
<sequence length="744" mass="84951">MGDFFQELRRRNVYKVATVYAITAWLVAQIIKLAADSFSAPAWVMQMVIVLLIAGFPIALILAWAFEMTPEGLKRTKHLEREETVAARSSSRSRFNFWIIGLLVIALLFLGLERIFFAESSLWGNDPEAQNASIAVLPFADFSAEGDQEYFADGISEELLNSLAQINGLHVAGRTSSFQFKDENHDLKEIGEKLGVDHILEGSVRKAGNQLRITAQLIKIDDGFHVWSQTYDRPYSTENIFDIQDEISQAVLEELKVRLLPAEQENVKNPRPTKNVEAYNLYLKGLSKAATLNPSDLEEAEGFFEQAIALDPEFALAYAKKAETVIFQHILGNAEYEKAIKESGEDIDVALLLKDDLAEAYVALGLNHMVKNQRKTSLLAFKKAKELKPGDAEVSASYGIGLWQNQQRKEAQEELEYAYELDPLSPLVNLYLGEIYQMNGSLEKAEEHLQTAIKIRPDYLVAYESLANLYGAMLGQHDKAIITMHKAYKKTAEKTKSISLIFYPAVDLDLLGVANEVLEILKTEFPNNETTLNTQLYWLSRQDKYAEVLELMKKSDSIKGRMPDHYFLNHIQKPALITGNFNYFLDEVKKRKPENLRTDTINFKERSYSTMLGAIVALTKAGEEKKAHTILRNLKEHLENLPKKETRDFHGRYFWHYTVCKGLMNDKEAVKNSLQTRLETGNIIGHHFIYGIENELFFHLSPEEMRPFKEAEEKIIKEQRQNVIAYLKEEGEWKDEWETTALKK</sequence>
<dbReference type="SMART" id="SM00028">
    <property type="entry name" value="TPR"/>
    <property type="match status" value="3"/>
</dbReference>
<dbReference type="InterPro" id="IPR019734">
    <property type="entry name" value="TPR_rpt"/>
</dbReference>
<evidence type="ECO:0000256" key="4">
    <source>
        <dbReference type="SAM" id="Phobius"/>
    </source>
</evidence>
<protein>
    <submittedName>
        <fullName evidence="5">TolB amino-terminal domain-containing protein</fullName>
    </submittedName>
</protein>
<dbReference type="PROSITE" id="PS50005">
    <property type="entry name" value="TPR"/>
    <property type="match status" value="2"/>
</dbReference>
<dbReference type="Pfam" id="PF14559">
    <property type="entry name" value="TPR_19"/>
    <property type="match status" value="1"/>
</dbReference>
<dbReference type="SUPFAM" id="SSF48452">
    <property type="entry name" value="TPR-like"/>
    <property type="match status" value="1"/>
</dbReference>
<accession>A0A1H5NWD5</accession>
<evidence type="ECO:0000256" key="3">
    <source>
        <dbReference type="PROSITE-ProRule" id="PRU00339"/>
    </source>
</evidence>
<dbReference type="GO" id="GO:0046813">
    <property type="term" value="P:receptor-mediated virion attachment to host cell"/>
    <property type="evidence" value="ECO:0007669"/>
    <property type="project" value="TreeGrafter"/>
</dbReference>
<dbReference type="EMBL" id="FNUG01000006">
    <property type="protein sequence ID" value="SEF05979.1"/>
    <property type="molecule type" value="Genomic_DNA"/>
</dbReference>
<reference evidence="5 6" key="1">
    <citation type="submission" date="2016-10" db="EMBL/GenBank/DDBJ databases">
        <authorList>
            <person name="de Groot N.N."/>
        </authorList>
    </citation>
    <scope>NUCLEOTIDE SEQUENCE [LARGE SCALE GENOMIC DNA]</scope>
    <source>
        <strain evidence="5 6">DSM 23553</strain>
    </source>
</reference>
<dbReference type="PANTHER" id="PTHR44858">
    <property type="entry name" value="TETRATRICOPEPTIDE REPEAT PROTEIN 6"/>
    <property type="match status" value="1"/>
</dbReference>
<evidence type="ECO:0000256" key="1">
    <source>
        <dbReference type="ARBA" id="ARBA00022737"/>
    </source>
</evidence>
<dbReference type="InterPro" id="IPR050498">
    <property type="entry name" value="Ycf3"/>
</dbReference>
<evidence type="ECO:0000313" key="6">
    <source>
        <dbReference type="Proteomes" id="UP000199448"/>
    </source>
</evidence>
<feature type="repeat" description="TPR" evidence="3">
    <location>
        <begin position="358"/>
        <end position="391"/>
    </location>
</feature>
<dbReference type="OrthoDB" id="9779074at2"/>
<dbReference type="AlphaFoldDB" id="A0A1H5NWD5"/>
<organism evidence="5 6">
    <name type="scientific">Salinimicrobium catena</name>
    <dbReference type="NCBI Taxonomy" id="390640"/>
    <lineage>
        <taxon>Bacteria</taxon>
        <taxon>Pseudomonadati</taxon>
        <taxon>Bacteroidota</taxon>
        <taxon>Flavobacteriia</taxon>
        <taxon>Flavobacteriales</taxon>
        <taxon>Flavobacteriaceae</taxon>
        <taxon>Salinimicrobium</taxon>
    </lineage>
</organism>
<dbReference type="STRING" id="390640.SAMN04488034_10695"/>
<keyword evidence="2 3" id="KW-0802">TPR repeat</keyword>
<dbReference type="RefSeq" id="WP_143019311.1">
    <property type="nucleotide sequence ID" value="NZ_FNGG01000006.1"/>
</dbReference>
<dbReference type="InterPro" id="IPR011990">
    <property type="entry name" value="TPR-like_helical_dom_sf"/>
</dbReference>
<keyword evidence="6" id="KW-1185">Reference proteome</keyword>
<evidence type="ECO:0000313" key="5">
    <source>
        <dbReference type="EMBL" id="SEF05979.1"/>
    </source>
</evidence>
<dbReference type="Gene3D" id="3.40.50.10070">
    <property type="entry name" value="TolB, N-terminal domain"/>
    <property type="match status" value="1"/>
</dbReference>
<keyword evidence="4" id="KW-1133">Transmembrane helix</keyword>